<protein>
    <submittedName>
        <fullName evidence="3">Uncharacterized protein</fullName>
    </submittedName>
</protein>
<feature type="compositionally biased region" description="Low complexity" evidence="1">
    <location>
        <begin position="272"/>
        <end position="286"/>
    </location>
</feature>
<proteinExistence type="predicted"/>
<organism evidence="3 4">
    <name type="scientific">Macrolepiota fuliginosa MF-IS2</name>
    <dbReference type="NCBI Taxonomy" id="1400762"/>
    <lineage>
        <taxon>Eukaryota</taxon>
        <taxon>Fungi</taxon>
        <taxon>Dikarya</taxon>
        <taxon>Basidiomycota</taxon>
        <taxon>Agaricomycotina</taxon>
        <taxon>Agaricomycetes</taxon>
        <taxon>Agaricomycetidae</taxon>
        <taxon>Agaricales</taxon>
        <taxon>Agaricineae</taxon>
        <taxon>Agaricaceae</taxon>
        <taxon>Macrolepiota</taxon>
    </lineage>
</organism>
<feature type="region of interest" description="Disordered" evidence="1">
    <location>
        <begin position="1"/>
        <end position="20"/>
    </location>
</feature>
<dbReference type="EMBL" id="MU151051">
    <property type="protein sequence ID" value="KAF9455100.1"/>
    <property type="molecule type" value="Genomic_DNA"/>
</dbReference>
<keyword evidence="2" id="KW-0472">Membrane</keyword>
<comment type="caution">
    <text evidence="3">The sequence shown here is derived from an EMBL/GenBank/DDBJ whole genome shotgun (WGS) entry which is preliminary data.</text>
</comment>
<keyword evidence="2" id="KW-0812">Transmembrane</keyword>
<evidence type="ECO:0000256" key="1">
    <source>
        <dbReference type="SAM" id="MobiDB-lite"/>
    </source>
</evidence>
<dbReference type="AlphaFoldDB" id="A0A9P5XQL3"/>
<keyword evidence="4" id="KW-1185">Reference proteome</keyword>
<feature type="region of interest" description="Disordered" evidence="1">
    <location>
        <begin position="252"/>
        <end position="286"/>
    </location>
</feature>
<accession>A0A9P5XQL3</accession>
<feature type="compositionally biased region" description="Polar residues" evidence="1">
    <location>
        <begin position="252"/>
        <end position="271"/>
    </location>
</feature>
<sequence>MNNATGTVTGGTTDPPGIGPSPLCNDTTICNPDYTFATEGTLSHCRPLVFKSYGNTSQPVTILVYYVIATDNNSCMNSLPPSFAGAPPPASSQMSSSTSVAEFLPTPSPCTDTLNAGYKIAIITASVIGGTVVFIVIIVLVYCLGRRSARRSNFAKPIDLMDESAPGSSAQLVNVSDLHLGHGYSSPPMLKTSRIHTRNPVTRGAAGFSNARDAAFGTRQYAAIAPKPVTPGEDIYMASSFGERVVPMTVSESTYPQSASGRQQVSGLDTWSTTSSSSSSSRLSLRSGDAVVVGSPQRQPSIEATPQFILRLNITEAMNMVREEVIEPPPAYMESRTSMPRMALGTQVGL</sequence>
<name>A0A9P5XQL3_9AGAR</name>
<dbReference type="Proteomes" id="UP000807342">
    <property type="component" value="Unassembled WGS sequence"/>
</dbReference>
<reference evidence="3" key="1">
    <citation type="submission" date="2020-11" db="EMBL/GenBank/DDBJ databases">
        <authorList>
            <consortium name="DOE Joint Genome Institute"/>
            <person name="Ahrendt S."/>
            <person name="Riley R."/>
            <person name="Andreopoulos W."/>
            <person name="Labutti K."/>
            <person name="Pangilinan J."/>
            <person name="Ruiz-Duenas F.J."/>
            <person name="Barrasa J.M."/>
            <person name="Sanchez-Garcia M."/>
            <person name="Camarero S."/>
            <person name="Miyauchi S."/>
            <person name="Serrano A."/>
            <person name="Linde D."/>
            <person name="Babiker R."/>
            <person name="Drula E."/>
            <person name="Ayuso-Fernandez I."/>
            <person name="Pacheco R."/>
            <person name="Padilla G."/>
            <person name="Ferreira P."/>
            <person name="Barriuso J."/>
            <person name="Kellner H."/>
            <person name="Castanera R."/>
            <person name="Alfaro M."/>
            <person name="Ramirez L."/>
            <person name="Pisabarro A.G."/>
            <person name="Kuo A."/>
            <person name="Tritt A."/>
            <person name="Lipzen A."/>
            <person name="He G."/>
            <person name="Yan M."/>
            <person name="Ng V."/>
            <person name="Cullen D."/>
            <person name="Martin F."/>
            <person name="Rosso M.-N."/>
            <person name="Henrissat B."/>
            <person name="Hibbett D."/>
            <person name="Martinez A.T."/>
            <person name="Grigoriev I.V."/>
        </authorList>
    </citation>
    <scope>NUCLEOTIDE SEQUENCE</scope>
    <source>
        <strain evidence="3">MF-IS2</strain>
    </source>
</reference>
<feature type="transmembrane region" description="Helical" evidence="2">
    <location>
        <begin position="120"/>
        <end position="144"/>
    </location>
</feature>
<keyword evidence="2" id="KW-1133">Transmembrane helix</keyword>
<evidence type="ECO:0000256" key="2">
    <source>
        <dbReference type="SAM" id="Phobius"/>
    </source>
</evidence>
<gene>
    <name evidence="3" type="ORF">P691DRAFT_800106</name>
</gene>
<evidence type="ECO:0000313" key="4">
    <source>
        <dbReference type="Proteomes" id="UP000807342"/>
    </source>
</evidence>
<evidence type="ECO:0000313" key="3">
    <source>
        <dbReference type="EMBL" id="KAF9455100.1"/>
    </source>
</evidence>